<dbReference type="GO" id="GO:0035556">
    <property type="term" value="P:intracellular signal transduction"/>
    <property type="evidence" value="ECO:0007669"/>
    <property type="project" value="TreeGrafter"/>
</dbReference>
<evidence type="ECO:0000256" key="6">
    <source>
        <dbReference type="ARBA" id="ARBA00022840"/>
    </source>
</evidence>
<evidence type="ECO:0000256" key="3">
    <source>
        <dbReference type="ARBA" id="ARBA00022679"/>
    </source>
</evidence>
<evidence type="ECO:0000256" key="5">
    <source>
        <dbReference type="ARBA" id="ARBA00022777"/>
    </source>
</evidence>
<keyword evidence="2" id="KW-0723">Serine/threonine-protein kinase</keyword>
<dbReference type="SUPFAM" id="SSF56112">
    <property type="entry name" value="Protein kinase-like (PK-like)"/>
    <property type="match status" value="1"/>
</dbReference>
<dbReference type="EC" id="2.7.11.1" evidence="1"/>
<dbReference type="InterPro" id="IPR050236">
    <property type="entry name" value="Ser_Thr_kinase_AGC"/>
</dbReference>
<name>A0A1S8WT62_OPIVI</name>
<gene>
    <name evidence="7" type="ORF">X801_06448</name>
</gene>
<dbReference type="GO" id="GO:0004674">
    <property type="term" value="F:protein serine/threonine kinase activity"/>
    <property type="evidence" value="ECO:0007669"/>
    <property type="project" value="UniProtKB-KW"/>
</dbReference>
<accession>A0A1S8WT62</accession>
<evidence type="ECO:0000256" key="4">
    <source>
        <dbReference type="ARBA" id="ARBA00022741"/>
    </source>
</evidence>
<evidence type="ECO:0000313" key="7">
    <source>
        <dbReference type="EMBL" id="OON17709.1"/>
    </source>
</evidence>
<dbReference type="PANTHER" id="PTHR24356:SF390">
    <property type="entry name" value="PROTEIN KINASE C, BRAIN ISOZYME-RELATED"/>
    <property type="match status" value="1"/>
</dbReference>
<evidence type="ECO:0000313" key="8">
    <source>
        <dbReference type="Proteomes" id="UP000243686"/>
    </source>
</evidence>
<keyword evidence="5" id="KW-0418">Kinase</keyword>
<keyword evidence="3" id="KW-0808">Transferase</keyword>
<keyword evidence="6" id="KW-0067">ATP-binding</keyword>
<keyword evidence="4" id="KW-0547">Nucleotide-binding</keyword>
<sequence>MSFELRISSLSKYWGKEALESAFRKMFSEIAFTHTLVGKDKFNSVVFLAERKDTDEAYAVKILRKDVILQDDDVDCVMVEKRVLALQRKPPFIVQLHSCFQTMLRQNIQLPYESIQCIMQNKFRTKKQLLLRGQN</sequence>
<organism evidence="7 8">
    <name type="scientific">Opisthorchis viverrini</name>
    <name type="common">Southeast Asian liver fluke</name>
    <dbReference type="NCBI Taxonomy" id="6198"/>
    <lineage>
        <taxon>Eukaryota</taxon>
        <taxon>Metazoa</taxon>
        <taxon>Spiralia</taxon>
        <taxon>Lophotrochozoa</taxon>
        <taxon>Platyhelminthes</taxon>
        <taxon>Trematoda</taxon>
        <taxon>Digenea</taxon>
        <taxon>Opisthorchiida</taxon>
        <taxon>Opisthorchiata</taxon>
        <taxon>Opisthorchiidae</taxon>
        <taxon>Opisthorchis</taxon>
    </lineage>
</organism>
<proteinExistence type="predicted"/>
<protein>
    <recommendedName>
        <fullName evidence="1">non-specific serine/threonine protein kinase</fullName>
        <ecNumber evidence="1">2.7.11.1</ecNumber>
    </recommendedName>
</protein>
<dbReference type="AlphaFoldDB" id="A0A1S8WT62"/>
<keyword evidence="8" id="KW-1185">Reference proteome</keyword>
<dbReference type="EMBL" id="KV894997">
    <property type="protein sequence ID" value="OON17709.1"/>
    <property type="molecule type" value="Genomic_DNA"/>
</dbReference>
<evidence type="ECO:0000256" key="2">
    <source>
        <dbReference type="ARBA" id="ARBA00022527"/>
    </source>
</evidence>
<dbReference type="PANTHER" id="PTHR24356">
    <property type="entry name" value="SERINE/THREONINE-PROTEIN KINASE"/>
    <property type="match status" value="1"/>
</dbReference>
<dbReference type="FunFam" id="3.30.200.20:FF:000103">
    <property type="entry name" value="Protein kinase C"/>
    <property type="match status" value="1"/>
</dbReference>
<dbReference type="Proteomes" id="UP000243686">
    <property type="component" value="Unassembled WGS sequence"/>
</dbReference>
<dbReference type="Gene3D" id="3.30.200.20">
    <property type="entry name" value="Phosphorylase Kinase, domain 1"/>
    <property type="match status" value="1"/>
</dbReference>
<dbReference type="GO" id="GO:0005524">
    <property type="term" value="F:ATP binding"/>
    <property type="evidence" value="ECO:0007669"/>
    <property type="project" value="UniProtKB-KW"/>
</dbReference>
<evidence type="ECO:0000256" key="1">
    <source>
        <dbReference type="ARBA" id="ARBA00012513"/>
    </source>
</evidence>
<dbReference type="InterPro" id="IPR011009">
    <property type="entry name" value="Kinase-like_dom_sf"/>
</dbReference>
<reference evidence="7 8" key="1">
    <citation type="submission" date="2015-03" db="EMBL/GenBank/DDBJ databases">
        <title>Draft genome of the nematode, Opisthorchis viverrini.</title>
        <authorList>
            <person name="Mitreva M."/>
        </authorList>
    </citation>
    <scope>NUCLEOTIDE SEQUENCE [LARGE SCALE GENOMIC DNA]</scope>
    <source>
        <strain evidence="7">Khon Kaen</strain>
    </source>
</reference>